<dbReference type="EMBL" id="JALJOT010000004">
    <property type="protein sequence ID" value="KAK9915919.1"/>
    <property type="molecule type" value="Genomic_DNA"/>
</dbReference>
<reference evidence="1 2" key="1">
    <citation type="journal article" date="2024" name="Nat. Commun.">
        <title>Phylogenomics reveals the evolutionary origins of lichenization in chlorophyte algae.</title>
        <authorList>
            <person name="Puginier C."/>
            <person name="Libourel C."/>
            <person name="Otte J."/>
            <person name="Skaloud P."/>
            <person name="Haon M."/>
            <person name="Grisel S."/>
            <person name="Petersen M."/>
            <person name="Berrin J.G."/>
            <person name="Delaux P.M."/>
            <person name="Dal Grande F."/>
            <person name="Keller J."/>
        </authorList>
    </citation>
    <scope>NUCLEOTIDE SEQUENCE [LARGE SCALE GENOMIC DNA]</scope>
    <source>
        <strain evidence="1 2">SAG 216-7</strain>
    </source>
</reference>
<organism evidence="1 2">
    <name type="scientific">Coccomyxa subellipsoidea</name>
    <dbReference type="NCBI Taxonomy" id="248742"/>
    <lineage>
        <taxon>Eukaryota</taxon>
        <taxon>Viridiplantae</taxon>
        <taxon>Chlorophyta</taxon>
        <taxon>core chlorophytes</taxon>
        <taxon>Trebouxiophyceae</taxon>
        <taxon>Trebouxiophyceae incertae sedis</taxon>
        <taxon>Coccomyxaceae</taxon>
        <taxon>Coccomyxa</taxon>
    </lineage>
</organism>
<dbReference type="Proteomes" id="UP001491310">
    <property type="component" value="Unassembled WGS sequence"/>
</dbReference>
<keyword evidence="2" id="KW-1185">Reference proteome</keyword>
<comment type="caution">
    <text evidence="1">The sequence shown here is derived from an EMBL/GenBank/DDBJ whole genome shotgun (WGS) entry which is preliminary data.</text>
</comment>
<proteinExistence type="predicted"/>
<gene>
    <name evidence="1" type="ORF">WJX75_005980</name>
</gene>
<evidence type="ECO:0000313" key="2">
    <source>
        <dbReference type="Proteomes" id="UP001491310"/>
    </source>
</evidence>
<name>A0ABR2YX69_9CHLO</name>
<accession>A0ABR2YX69</accession>
<evidence type="ECO:0000313" key="1">
    <source>
        <dbReference type="EMBL" id="KAK9915919.1"/>
    </source>
</evidence>
<sequence>MRSAREFDRHPVLKALLTKHDFPLDLDALVQTFLGGQNFYLPSPLMPRSVADFARQSFRYPPSTDTNIDTALAGLRYLNALLRLAENNGIYAGRDAVQASASMAEDASVEDKMAGVELLSSTPEPGALLLAHPMQQ</sequence>
<protein>
    <submittedName>
        <fullName evidence="1">Uncharacterized protein</fullName>
    </submittedName>
</protein>